<organism evidence="1 2">
    <name type="scientific">Ralstonia mojiangensis</name>
    <dbReference type="NCBI Taxonomy" id="2953895"/>
    <lineage>
        <taxon>Bacteria</taxon>
        <taxon>Pseudomonadati</taxon>
        <taxon>Pseudomonadota</taxon>
        <taxon>Betaproteobacteria</taxon>
        <taxon>Burkholderiales</taxon>
        <taxon>Burkholderiaceae</taxon>
        <taxon>Ralstonia</taxon>
    </lineage>
</organism>
<protein>
    <submittedName>
        <fullName evidence="1">Uncharacterized protein</fullName>
    </submittedName>
</protein>
<reference evidence="1" key="2">
    <citation type="submission" date="2023-02" db="EMBL/GenBank/DDBJ databases">
        <authorList>
            <person name="Lu C.-H."/>
        </authorList>
    </citation>
    <scope>NUCLEOTIDE SEQUENCE</scope>
    <source>
        <strain evidence="1">22TCCZM01-4</strain>
    </source>
</reference>
<gene>
    <name evidence="1" type="ORF">N5I87_23765</name>
</gene>
<evidence type="ECO:0000313" key="1">
    <source>
        <dbReference type="EMBL" id="MCT7319046.1"/>
    </source>
</evidence>
<comment type="caution">
    <text evidence="1">The sequence shown here is derived from an EMBL/GenBank/DDBJ whole genome shotgun (WGS) entry which is preliminary data.</text>
</comment>
<evidence type="ECO:0000313" key="2">
    <source>
        <dbReference type="Proteomes" id="UP001164374"/>
    </source>
</evidence>
<name>A0AAE3I932_9RALS</name>
<dbReference type="EMBL" id="JAOCQJ010000008">
    <property type="protein sequence ID" value="MCT7319046.1"/>
    <property type="molecule type" value="Genomic_DNA"/>
</dbReference>
<proteinExistence type="predicted"/>
<dbReference type="AlphaFoldDB" id="A0AAE3I932"/>
<reference evidence="1" key="1">
    <citation type="journal article" date="2023" name="Front. Microbiol.">
        <title>Ralstonia chuxiongensis sp. nov., Ralstonia mojiangensis sp. nov., and Ralstonia soli sp. nov., isolated from tobacco fields, are three novel species in the family Burkholderiaceae.</title>
        <authorList>
            <person name="Lu C.H."/>
            <person name="Zhang Y.Y."/>
            <person name="Jiang N."/>
            <person name="Chen W."/>
            <person name="Shao X."/>
            <person name="Zhao Z.M."/>
            <person name="Lu W.L."/>
            <person name="Hu X."/>
            <person name="Xi Y.X."/>
            <person name="Zou S.Y."/>
            <person name="Wei Q.J."/>
            <person name="Lin Z.L."/>
            <person name="Gong L."/>
            <person name="Gai X.T."/>
            <person name="Zhang L.Q."/>
            <person name="Li J.Y."/>
            <person name="Jin Y."/>
            <person name="Xia Z.Y."/>
        </authorList>
    </citation>
    <scope>NUCLEOTIDE SEQUENCE</scope>
    <source>
        <strain evidence="1">22TCCZM01-4</strain>
    </source>
</reference>
<accession>A0AAE3I932</accession>
<dbReference type="RefSeq" id="WP_260800885.1">
    <property type="nucleotide sequence ID" value="NZ_JAOCQJ010000008.1"/>
</dbReference>
<dbReference type="Proteomes" id="UP001164374">
    <property type="component" value="Unassembled WGS sequence"/>
</dbReference>
<sequence length="193" mass="21991">MPYYQAYSDFTAQEKSVSALYGMLALLEQDHRNTALLCPIVVFMAFSIESYVNTLGARAVPFWDAIERLQWRAKLEILHTTTGATPDWSRGPLQFASEVFRLRDRLAHGKPERVYGEKVLDGAEPWKMVFGEGLQPKWFKSITRDWVLDSRDRFRQMMTYLESLMGYDEGDHLLAATSSVLLVDEATTAPSDG</sequence>